<feature type="compositionally biased region" description="Polar residues" evidence="1">
    <location>
        <begin position="163"/>
        <end position="184"/>
    </location>
</feature>
<protein>
    <submittedName>
        <fullName evidence="2">Uu.00g026110.m01.CDS01</fullName>
    </submittedName>
</protein>
<feature type="region of interest" description="Disordered" evidence="1">
    <location>
        <begin position="156"/>
        <end position="187"/>
    </location>
</feature>
<reference evidence="2" key="1">
    <citation type="submission" date="2023-10" db="EMBL/GenBank/DDBJ databases">
        <authorList>
            <person name="Hackl T."/>
        </authorList>
    </citation>
    <scope>NUCLEOTIDE SEQUENCE</scope>
</reference>
<evidence type="ECO:0000256" key="1">
    <source>
        <dbReference type="SAM" id="MobiDB-lite"/>
    </source>
</evidence>
<dbReference type="Proteomes" id="UP001295740">
    <property type="component" value="Unassembled WGS sequence"/>
</dbReference>
<dbReference type="EMBL" id="CAUWAG010000003">
    <property type="protein sequence ID" value="CAJ2499758.1"/>
    <property type="molecule type" value="Genomic_DNA"/>
</dbReference>
<accession>A0AAI8YCP7</accession>
<evidence type="ECO:0000313" key="2">
    <source>
        <dbReference type="EMBL" id="CAJ2499758.1"/>
    </source>
</evidence>
<sequence>MLQIGPAEPGLGSLQDGGTRRSNRLQDHPPATIPEFTDEILDGDHIHQQVPPRGVKRGRGRSRKDPVPNANLSRIYVGPRGRKRSDVQVVDGEDDVNYNDASFDDGEELLDIDLSADNELAYEDDEFGHMSGLEELNEEEAVRDEDAVNDGEKLLNHNKEDNANQASTTPNRNPVETPSLSDNSAMEKYFPPSEFLDEWNATHEGELRSWRTRAIEVRRVNIGNQLRKLFLRKTMIHLFDATPDDLFTWGYRQPSANSVSYALATAQFIIMLSEIVPHPIWDHNINHLRYILQCAAASRVDGRVDPIAPPDEAVVREMEQLRTELVAGGIAVPQAREITRATAWNLYLMTDKRKPVVIARLAEIPRQRIDNKPLGDDGRRSYFYVHEDLIDIKTCLDGMVMKEPGNIEALLDRSNFGYFPHTTAEYEAIYRQETNQPNMTHSELTSLWIRTMTRSELDALYKFEKLARERKEKRRIMRRPDVPYSDLLRYQGFQHWEDAILSKDAVKILWPAGQPRT</sequence>
<comment type="caution">
    <text evidence="2">The sequence shown here is derived from an EMBL/GenBank/DDBJ whole genome shotgun (WGS) entry which is preliminary data.</text>
</comment>
<keyword evidence="3" id="KW-1185">Reference proteome</keyword>
<name>A0AAI8YCP7_9PEZI</name>
<gene>
    <name evidence="2" type="ORF">KHLLAP_LOCUS226</name>
</gene>
<dbReference type="AlphaFoldDB" id="A0AAI8YCP7"/>
<organism evidence="2 3">
    <name type="scientific">Anthostomella pinea</name>
    <dbReference type="NCBI Taxonomy" id="933095"/>
    <lineage>
        <taxon>Eukaryota</taxon>
        <taxon>Fungi</taxon>
        <taxon>Dikarya</taxon>
        <taxon>Ascomycota</taxon>
        <taxon>Pezizomycotina</taxon>
        <taxon>Sordariomycetes</taxon>
        <taxon>Xylariomycetidae</taxon>
        <taxon>Xylariales</taxon>
        <taxon>Xylariaceae</taxon>
        <taxon>Anthostomella</taxon>
    </lineage>
</organism>
<evidence type="ECO:0000313" key="3">
    <source>
        <dbReference type="Proteomes" id="UP001295740"/>
    </source>
</evidence>
<proteinExistence type="predicted"/>
<feature type="region of interest" description="Disordered" evidence="1">
    <location>
        <begin position="1"/>
        <end position="73"/>
    </location>
</feature>